<proteinExistence type="predicted"/>
<dbReference type="EMBL" id="MLJW01007280">
    <property type="protein sequence ID" value="OIQ65501.1"/>
    <property type="molecule type" value="Genomic_DNA"/>
</dbReference>
<reference evidence="1" key="1">
    <citation type="submission" date="2016-10" db="EMBL/GenBank/DDBJ databases">
        <title>Sequence of Gallionella enrichment culture.</title>
        <authorList>
            <person name="Poehlein A."/>
            <person name="Muehling M."/>
            <person name="Daniel R."/>
        </authorList>
    </citation>
    <scope>NUCLEOTIDE SEQUENCE</scope>
</reference>
<protein>
    <submittedName>
        <fullName evidence="1">Uncharacterized protein</fullName>
    </submittedName>
</protein>
<evidence type="ECO:0000313" key="1">
    <source>
        <dbReference type="EMBL" id="OIQ65501.1"/>
    </source>
</evidence>
<comment type="caution">
    <text evidence="1">The sequence shown here is derived from an EMBL/GenBank/DDBJ whole genome shotgun (WGS) entry which is preliminary data.</text>
</comment>
<name>A0A1J5PPM1_9ZZZZ</name>
<accession>A0A1J5PPM1</accession>
<dbReference type="AlphaFoldDB" id="A0A1J5PPM1"/>
<sequence>MTSLSSFHSSVGTPNFLGLRTTSLGAMEIVYDDGGGHHIVFRVQSPTPNEARIGEALKLAVDQVRVVPALFSELKQRSISIEAVAH</sequence>
<organism evidence="1">
    <name type="scientific">mine drainage metagenome</name>
    <dbReference type="NCBI Taxonomy" id="410659"/>
    <lineage>
        <taxon>unclassified sequences</taxon>
        <taxon>metagenomes</taxon>
        <taxon>ecological metagenomes</taxon>
    </lineage>
</organism>
<gene>
    <name evidence="1" type="ORF">GALL_529390</name>
</gene>